<comment type="caution">
    <text evidence="2">The sequence shown here is derived from an EMBL/GenBank/DDBJ whole genome shotgun (WGS) entry which is preliminary data.</text>
</comment>
<evidence type="ECO:0000256" key="1">
    <source>
        <dbReference type="SAM" id="Phobius"/>
    </source>
</evidence>
<feature type="transmembrane region" description="Helical" evidence="1">
    <location>
        <begin position="52"/>
        <end position="70"/>
    </location>
</feature>
<organism evidence="2 3">
    <name type="scientific">Orbilia oligospora</name>
    <name type="common">Nematode-trapping fungus</name>
    <name type="synonym">Arthrobotrys oligospora</name>
    <dbReference type="NCBI Taxonomy" id="2813651"/>
    <lineage>
        <taxon>Eukaryota</taxon>
        <taxon>Fungi</taxon>
        <taxon>Dikarya</taxon>
        <taxon>Ascomycota</taxon>
        <taxon>Pezizomycotina</taxon>
        <taxon>Orbiliomycetes</taxon>
        <taxon>Orbiliales</taxon>
        <taxon>Orbiliaceae</taxon>
        <taxon>Orbilia</taxon>
    </lineage>
</organism>
<evidence type="ECO:0000313" key="2">
    <source>
        <dbReference type="EMBL" id="KAF3102793.1"/>
    </source>
</evidence>
<dbReference type="EMBL" id="WIQW01000020">
    <property type="protein sequence ID" value="KAF3102793.1"/>
    <property type="molecule type" value="Genomic_DNA"/>
</dbReference>
<keyword evidence="1" id="KW-0472">Membrane</keyword>
<accession>A0A7C8JGT8</accession>
<gene>
    <name evidence="2" type="ORF">TWF102_004446</name>
</gene>
<dbReference type="Proteomes" id="UP000475325">
    <property type="component" value="Unassembled WGS sequence"/>
</dbReference>
<reference evidence="2 3" key="1">
    <citation type="submission" date="2019-06" db="EMBL/GenBank/DDBJ databases">
        <authorList>
            <person name="Palmer J.M."/>
        </authorList>
    </citation>
    <scope>NUCLEOTIDE SEQUENCE [LARGE SCALE GENOMIC DNA]</scope>
    <source>
        <strain evidence="2 3">TWF102</strain>
    </source>
</reference>
<keyword evidence="1" id="KW-0812">Transmembrane</keyword>
<evidence type="ECO:0000313" key="3">
    <source>
        <dbReference type="Proteomes" id="UP000475325"/>
    </source>
</evidence>
<protein>
    <submittedName>
        <fullName evidence="2">Uncharacterized protein</fullName>
    </submittedName>
</protein>
<sequence>MCILIDTSKHEFIHFDIYDILHDFSVHPLLKVFQANIHSFNDLHDHSFTMQFSYIFALFVAVGSVAALPAPTESVAPKPIALDGTTDENGRMLRIFRMAAVKKTKAQLENDRLAPAPKVES</sequence>
<dbReference type="AlphaFoldDB" id="A0A7C8JGT8"/>
<keyword evidence="1" id="KW-1133">Transmembrane helix</keyword>
<proteinExistence type="predicted"/>
<name>A0A7C8JGT8_ORBOL</name>